<feature type="transmembrane region" description="Helical" evidence="1">
    <location>
        <begin position="78"/>
        <end position="104"/>
    </location>
</feature>
<protein>
    <submittedName>
        <fullName evidence="2">Uncharacterized protein</fullName>
    </submittedName>
</protein>
<evidence type="ECO:0000313" key="2">
    <source>
        <dbReference type="EMBL" id="KIE09937.1"/>
    </source>
</evidence>
<accession>A0A0C1N5L3</accession>
<keyword evidence="1" id="KW-0472">Membrane</keyword>
<dbReference type="OrthoDB" id="483139at2"/>
<feature type="transmembrane region" description="Helical" evidence="1">
    <location>
        <begin position="168"/>
        <end position="188"/>
    </location>
</feature>
<comment type="caution">
    <text evidence="2">The sequence shown here is derived from an EMBL/GenBank/DDBJ whole genome shotgun (WGS) entry which is preliminary data.</text>
</comment>
<keyword evidence="1" id="KW-1133">Transmembrane helix</keyword>
<sequence length="191" mass="21256">MLPEEFSENSSEDVTAYADDTLLPKDLVEALQLEKQRREETLFLRKKILNFFIGWTFHSTGIAIAKWCLVLGGTSAMWTAVSLCFTISFVPTAFLATGININYTDGQFQVTNMQKLSNLGIGLVSASVTTYLAVKDYQYLQDLSNQTIVQLSESIREVQRQHPQTDPWLSIIVAGALFVGSMFAIFGGRGK</sequence>
<dbReference type="EMBL" id="JHEG02000053">
    <property type="protein sequence ID" value="KIE09937.1"/>
    <property type="molecule type" value="Genomic_DNA"/>
</dbReference>
<dbReference type="AlphaFoldDB" id="A0A0C1N5L3"/>
<evidence type="ECO:0000256" key="1">
    <source>
        <dbReference type="SAM" id="Phobius"/>
    </source>
</evidence>
<feature type="transmembrane region" description="Helical" evidence="1">
    <location>
        <begin position="116"/>
        <end position="134"/>
    </location>
</feature>
<keyword evidence="1" id="KW-0812">Transmembrane</keyword>
<organism evidence="2">
    <name type="scientific">Tolypothrix bouteillei VB521301</name>
    <dbReference type="NCBI Taxonomy" id="1479485"/>
    <lineage>
        <taxon>Bacteria</taxon>
        <taxon>Bacillati</taxon>
        <taxon>Cyanobacteriota</taxon>
        <taxon>Cyanophyceae</taxon>
        <taxon>Nostocales</taxon>
        <taxon>Tolypothrichaceae</taxon>
        <taxon>Tolypothrix</taxon>
    </lineage>
</organism>
<name>A0A0C1N5L3_9CYAN</name>
<reference evidence="2" key="1">
    <citation type="journal article" date="2015" name="Genome Announc.">
        <title>Draft Genome Sequence of Tolypothrix boutellei Strain VB521301.</title>
        <authorList>
            <person name="Chandrababunaidu M.M."/>
            <person name="Singh D."/>
            <person name="Sen D."/>
            <person name="Bhan S."/>
            <person name="Das S."/>
            <person name="Gupta A."/>
            <person name="Adhikary S.P."/>
            <person name="Tripathy S."/>
        </authorList>
    </citation>
    <scope>NUCLEOTIDE SEQUENCE</scope>
    <source>
        <strain evidence="2">VB521301</strain>
    </source>
</reference>
<proteinExistence type="predicted"/>
<dbReference type="STRING" id="1479485.DA73_0224815"/>
<gene>
    <name evidence="2" type="ORF">DA73_0224815</name>
</gene>
<feature type="transmembrane region" description="Helical" evidence="1">
    <location>
        <begin position="48"/>
        <end position="72"/>
    </location>
</feature>